<name>A0ABD3RVS3_9STRA</name>
<dbReference type="EMBL" id="JALLPB020000154">
    <property type="protein sequence ID" value="KAL3816316.1"/>
    <property type="molecule type" value="Genomic_DNA"/>
</dbReference>
<gene>
    <name evidence="1" type="ORF">ACHAXA_008387</name>
</gene>
<evidence type="ECO:0000313" key="2">
    <source>
        <dbReference type="Proteomes" id="UP001530377"/>
    </source>
</evidence>
<dbReference type="AlphaFoldDB" id="A0ABD3RVS3"/>
<protein>
    <submittedName>
        <fullName evidence="1">Uncharacterized protein</fullName>
    </submittedName>
</protein>
<proteinExistence type="predicted"/>
<comment type="caution">
    <text evidence="1">The sequence shown here is derived from an EMBL/GenBank/DDBJ whole genome shotgun (WGS) entry which is preliminary data.</text>
</comment>
<dbReference type="SUPFAM" id="SSF56672">
    <property type="entry name" value="DNA/RNA polymerases"/>
    <property type="match status" value="1"/>
</dbReference>
<keyword evidence="2" id="KW-1185">Reference proteome</keyword>
<organism evidence="1 2">
    <name type="scientific">Cyclostephanos tholiformis</name>
    <dbReference type="NCBI Taxonomy" id="382380"/>
    <lineage>
        <taxon>Eukaryota</taxon>
        <taxon>Sar</taxon>
        <taxon>Stramenopiles</taxon>
        <taxon>Ochrophyta</taxon>
        <taxon>Bacillariophyta</taxon>
        <taxon>Coscinodiscophyceae</taxon>
        <taxon>Thalassiosirophycidae</taxon>
        <taxon>Stephanodiscales</taxon>
        <taxon>Stephanodiscaceae</taxon>
        <taxon>Cyclostephanos</taxon>
    </lineage>
</organism>
<sequence length="174" mass="20309">MTKMGQDQQAIASFLRHSCHKSWFEYNAGLRLIFFRFPGMYMREARDGVKMFFEKPGPMMRSAQATINDSGIQTKVREKIAKVIWMRYLNTEGVVIKLNIKYFAGPKGDEDIHMVYDTTANNLNDAVWVLTFWLPTIDMPVQNVGQESWMMDRDVGDMFLNYQLHEDVRPLHCS</sequence>
<accession>A0ABD3RVS3</accession>
<evidence type="ECO:0000313" key="1">
    <source>
        <dbReference type="EMBL" id="KAL3816316.1"/>
    </source>
</evidence>
<dbReference type="InterPro" id="IPR043502">
    <property type="entry name" value="DNA/RNA_pol_sf"/>
</dbReference>
<dbReference type="Proteomes" id="UP001530377">
    <property type="component" value="Unassembled WGS sequence"/>
</dbReference>
<reference evidence="1 2" key="1">
    <citation type="submission" date="2024-10" db="EMBL/GenBank/DDBJ databases">
        <title>Updated reference genomes for cyclostephanoid diatoms.</title>
        <authorList>
            <person name="Roberts W.R."/>
            <person name="Alverson A.J."/>
        </authorList>
    </citation>
    <scope>NUCLEOTIDE SEQUENCE [LARGE SCALE GENOMIC DNA]</scope>
    <source>
        <strain evidence="1 2">AJA228-03</strain>
    </source>
</reference>